<evidence type="ECO:0000256" key="10">
    <source>
        <dbReference type="ARBA" id="ARBA00022840"/>
    </source>
</evidence>
<keyword evidence="13" id="KW-0511">Multifunctional enzyme</keyword>
<keyword evidence="12" id="KW-0560">Oxidoreductase</keyword>
<evidence type="ECO:0000256" key="5">
    <source>
        <dbReference type="ARBA" id="ARBA00022605"/>
    </source>
</evidence>
<comment type="pathway">
    <text evidence="2">Amino-acid biosynthesis; L-proline biosynthesis; L-glutamate 5-semialdehyde from L-glutamate: step 1/2.</text>
</comment>
<evidence type="ECO:0000256" key="1">
    <source>
        <dbReference type="ARBA" id="ARBA00004985"/>
    </source>
</evidence>
<dbReference type="GO" id="GO:0004349">
    <property type="term" value="F:glutamate 5-kinase activity"/>
    <property type="evidence" value="ECO:0007669"/>
    <property type="project" value="UniProtKB-EC"/>
</dbReference>
<evidence type="ECO:0000256" key="15">
    <source>
        <dbReference type="ARBA" id="ARBA00049141"/>
    </source>
</evidence>
<keyword evidence="8" id="KW-0547">Nucleotide-binding</keyword>
<evidence type="ECO:0000313" key="18">
    <source>
        <dbReference type="RefSeq" id="XP_012574961.1"/>
    </source>
</evidence>
<dbReference type="FunFam" id="3.40.309.10:FF:000015">
    <property type="entry name" value="Delta-1-pyrroline-5-carboxylate synthase"/>
    <property type="match status" value="1"/>
</dbReference>
<dbReference type="AlphaFoldDB" id="A0A1S3EJ37"/>
<comment type="similarity">
    <text evidence="4">In the N-terminal section; belongs to the glutamate 5-kinase family.</text>
</comment>
<keyword evidence="11" id="KW-0521">NADP</keyword>
<evidence type="ECO:0000313" key="17">
    <source>
        <dbReference type="Proteomes" id="UP000087171"/>
    </source>
</evidence>
<comment type="catalytic activity">
    <reaction evidence="14">
        <text>L-glutamate 5-semialdehyde + phosphate + NADP(+) = L-glutamyl 5-phosphate + NADPH + H(+)</text>
        <dbReference type="Rhea" id="RHEA:19541"/>
        <dbReference type="ChEBI" id="CHEBI:15378"/>
        <dbReference type="ChEBI" id="CHEBI:43474"/>
        <dbReference type="ChEBI" id="CHEBI:57783"/>
        <dbReference type="ChEBI" id="CHEBI:58066"/>
        <dbReference type="ChEBI" id="CHEBI:58274"/>
        <dbReference type="ChEBI" id="CHEBI:58349"/>
        <dbReference type="EC" id="1.2.1.41"/>
    </reaction>
</comment>
<feature type="region of interest" description="Disordered" evidence="16">
    <location>
        <begin position="195"/>
        <end position="248"/>
    </location>
</feature>
<name>A0A1S3EJ37_CICAR</name>
<keyword evidence="6" id="KW-0641">Proline biosynthesis</keyword>
<evidence type="ECO:0000256" key="9">
    <source>
        <dbReference type="ARBA" id="ARBA00022777"/>
    </source>
</evidence>
<evidence type="ECO:0000256" key="6">
    <source>
        <dbReference type="ARBA" id="ARBA00022650"/>
    </source>
</evidence>
<keyword evidence="17" id="KW-1185">Reference proteome</keyword>
<dbReference type="STRING" id="3827.A0A1S3EJ37"/>
<dbReference type="InterPro" id="IPR020593">
    <property type="entry name" value="G-glutamylP_reductase_CS"/>
</dbReference>
<dbReference type="PROSITE" id="PS01223">
    <property type="entry name" value="PROA"/>
    <property type="match status" value="1"/>
</dbReference>
<proteinExistence type="inferred from homology"/>
<feature type="compositionally biased region" description="Basic and acidic residues" evidence="16">
    <location>
        <begin position="227"/>
        <end position="239"/>
    </location>
</feature>
<dbReference type="PANTHER" id="PTHR11063:SF27">
    <property type="entry name" value="DELTA-1-PYRROLINE-5-CARBOXYLATE SYNTHASE"/>
    <property type="match status" value="1"/>
</dbReference>
<comment type="similarity">
    <text evidence="3">In the C-terminal section; belongs to the gamma-glutamyl phosphate reductase family.</text>
</comment>
<keyword evidence="9" id="KW-0418">Kinase</keyword>
<evidence type="ECO:0000256" key="2">
    <source>
        <dbReference type="ARBA" id="ARBA00005185"/>
    </source>
</evidence>
<dbReference type="Gene3D" id="3.40.309.10">
    <property type="entry name" value="Aldehyde Dehydrogenase, Chain A, domain 2"/>
    <property type="match status" value="1"/>
</dbReference>
<dbReference type="PaxDb" id="3827-XP_004513585.1"/>
<dbReference type="RefSeq" id="XP_012574961.1">
    <property type="nucleotide sequence ID" value="XM_012719507.1"/>
</dbReference>
<evidence type="ECO:0000256" key="11">
    <source>
        <dbReference type="ARBA" id="ARBA00022857"/>
    </source>
</evidence>
<dbReference type="GO" id="GO:0005524">
    <property type="term" value="F:ATP binding"/>
    <property type="evidence" value="ECO:0007669"/>
    <property type="project" value="UniProtKB-KW"/>
</dbReference>
<evidence type="ECO:0000256" key="16">
    <source>
        <dbReference type="SAM" id="MobiDB-lite"/>
    </source>
</evidence>
<evidence type="ECO:0000256" key="12">
    <source>
        <dbReference type="ARBA" id="ARBA00023002"/>
    </source>
</evidence>
<dbReference type="InterPro" id="IPR016162">
    <property type="entry name" value="Ald_DH_N"/>
</dbReference>
<dbReference type="Proteomes" id="UP000087171">
    <property type="component" value="Unplaced"/>
</dbReference>
<dbReference type="GO" id="GO:0004350">
    <property type="term" value="F:glutamate-5-semialdehyde dehydrogenase activity"/>
    <property type="evidence" value="ECO:0007669"/>
    <property type="project" value="UniProtKB-EC"/>
</dbReference>
<accession>A0A1S3EJ37</accession>
<dbReference type="OrthoDB" id="1696174at2759"/>
<evidence type="ECO:0000256" key="13">
    <source>
        <dbReference type="ARBA" id="ARBA00023268"/>
    </source>
</evidence>
<comment type="catalytic activity">
    <reaction evidence="15">
        <text>L-glutamate + ATP = L-glutamyl 5-phosphate + ADP</text>
        <dbReference type="Rhea" id="RHEA:14877"/>
        <dbReference type="ChEBI" id="CHEBI:29985"/>
        <dbReference type="ChEBI" id="CHEBI:30616"/>
        <dbReference type="ChEBI" id="CHEBI:58274"/>
        <dbReference type="ChEBI" id="CHEBI:456216"/>
        <dbReference type="EC" id="2.7.2.11"/>
    </reaction>
</comment>
<feature type="compositionally biased region" description="Polar residues" evidence="16">
    <location>
        <begin position="208"/>
        <end position="224"/>
    </location>
</feature>
<dbReference type="InterPro" id="IPR016161">
    <property type="entry name" value="Ald_DH/histidinol_DH"/>
</dbReference>
<keyword evidence="5" id="KW-0028">Amino-acid biosynthesis</keyword>
<protein>
    <submittedName>
        <fullName evidence="18">Delta-1-pyrroline-5-carboxylate synthase B-like</fullName>
    </submittedName>
</protein>
<dbReference type="GO" id="GO:0008652">
    <property type="term" value="P:amino acid biosynthetic process"/>
    <property type="evidence" value="ECO:0007669"/>
    <property type="project" value="UniProtKB-KW"/>
</dbReference>
<evidence type="ECO:0000256" key="7">
    <source>
        <dbReference type="ARBA" id="ARBA00022679"/>
    </source>
</evidence>
<dbReference type="SUPFAM" id="SSF53720">
    <property type="entry name" value="ALDH-like"/>
    <property type="match status" value="1"/>
</dbReference>
<evidence type="ECO:0000256" key="4">
    <source>
        <dbReference type="ARBA" id="ARBA00009302"/>
    </source>
</evidence>
<evidence type="ECO:0000256" key="8">
    <source>
        <dbReference type="ARBA" id="ARBA00022741"/>
    </source>
</evidence>
<organism evidence="17 18">
    <name type="scientific">Cicer arietinum</name>
    <name type="common">Chickpea</name>
    <name type="synonym">Garbanzo</name>
    <dbReference type="NCBI Taxonomy" id="3827"/>
    <lineage>
        <taxon>Eukaryota</taxon>
        <taxon>Viridiplantae</taxon>
        <taxon>Streptophyta</taxon>
        <taxon>Embryophyta</taxon>
        <taxon>Tracheophyta</taxon>
        <taxon>Spermatophyta</taxon>
        <taxon>Magnoliopsida</taxon>
        <taxon>eudicotyledons</taxon>
        <taxon>Gunneridae</taxon>
        <taxon>Pentapetalae</taxon>
        <taxon>rosids</taxon>
        <taxon>fabids</taxon>
        <taxon>Fabales</taxon>
        <taxon>Fabaceae</taxon>
        <taxon>Papilionoideae</taxon>
        <taxon>50 kb inversion clade</taxon>
        <taxon>NPAAA clade</taxon>
        <taxon>Hologalegina</taxon>
        <taxon>IRL clade</taxon>
        <taxon>Cicereae</taxon>
        <taxon>Cicer</taxon>
    </lineage>
</organism>
<keyword evidence="7" id="KW-0808">Transferase</keyword>
<dbReference type="PANTHER" id="PTHR11063">
    <property type="entry name" value="GLUTAMATE SEMIALDEHYDE DEHYDROGENASE"/>
    <property type="match status" value="1"/>
</dbReference>
<sequence length="248" mass="27854">MNADGICHVYVDNSANIDMTMQIVRDAKIDYPTAYNAMGTLLVHKNLSCNGGLNELILELQREGLKMYGGPKACAMLNIVETSSFHHEYSSRTCTIEIVEDVFTAIDHINKHGSGHTECIVTEDSEVDETFISQVDSAAVFHNASTRFGDGARFGIGAEDNLGKFDEKADEENFVSFDESNPLKEDKIISYDDDDFISDDISKDNQDDQSTQENEVSIEQQDQYDNLPKEWRSRRDHPIDNIIGDINK</sequence>
<reference evidence="18" key="1">
    <citation type="submission" date="2025-08" db="UniProtKB">
        <authorList>
            <consortium name="RefSeq"/>
        </authorList>
    </citation>
    <scope>IDENTIFICATION</scope>
    <source>
        <tissue evidence="18">Etiolated seedlings</tissue>
    </source>
</reference>
<evidence type="ECO:0000256" key="14">
    <source>
        <dbReference type="ARBA" id="ARBA00049024"/>
    </source>
</evidence>
<gene>
    <name evidence="18" type="primary">LOC105852801</name>
</gene>
<comment type="pathway">
    <text evidence="1">Amino-acid biosynthesis; L-proline biosynthesis; L-glutamate 5-semialdehyde from L-glutamate: step 2/2.</text>
</comment>
<keyword evidence="10" id="KW-0067">ATP-binding</keyword>
<dbReference type="InterPro" id="IPR016163">
    <property type="entry name" value="Ald_DH_C"/>
</dbReference>
<dbReference type="Gene3D" id="3.40.605.10">
    <property type="entry name" value="Aldehyde Dehydrogenase, Chain A, domain 1"/>
    <property type="match status" value="1"/>
</dbReference>
<evidence type="ECO:0000256" key="3">
    <source>
        <dbReference type="ARBA" id="ARBA00006300"/>
    </source>
</evidence>